<gene>
    <name evidence="2" type="ORF">NPIL_188181</name>
</gene>
<comment type="caution">
    <text evidence="2">The sequence shown here is derived from an EMBL/GenBank/DDBJ whole genome shotgun (WGS) entry which is preliminary data.</text>
</comment>
<dbReference type="EMBL" id="BMAW01082208">
    <property type="protein sequence ID" value="GFU27971.1"/>
    <property type="molecule type" value="Genomic_DNA"/>
</dbReference>
<sequence>MVEEGSGSSISNGCQAKNERRRQLTEAGTGREETKLHASIARSRLTAFLASAAPWEPYFKDNPRILETFYRIIKALNAIHVDDKQKGEARREVVCHKTTKIRVHTYGGHVG</sequence>
<protein>
    <submittedName>
        <fullName evidence="2">Uncharacterized protein</fullName>
    </submittedName>
</protein>
<evidence type="ECO:0000313" key="2">
    <source>
        <dbReference type="EMBL" id="GFU27971.1"/>
    </source>
</evidence>
<proteinExistence type="predicted"/>
<accession>A0A8X6UNL9</accession>
<keyword evidence="3" id="KW-1185">Reference proteome</keyword>
<evidence type="ECO:0000313" key="3">
    <source>
        <dbReference type="Proteomes" id="UP000887013"/>
    </source>
</evidence>
<name>A0A8X6UNL9_NEPPI</name>
<dbReference type="OrthoDB" id="8360084at2759"/>
<feature type="compositionally biased region" description="Polar residues" evidence="1">
    <location>
        <begin position="1"/>
        <end position="15"/>
    </location>
</feature>
<feature type="region of interest" description="Disordered" evidence="1">
    <location>
        <begin position="1"/>
        <end position="36"/>
    </location>
</feature>
<feature type="compositionally biased region" description="Basic and acidic residues" evidence="1">
    <location>
        <begin position="17"/>
        <end position="36"/>
    </location>
</feature>
<evidence type="ECO:0000256" key="1">
    <source>
        <dbReference type="SAM" id="MobiDB-lite"/>
    </source>
</evidence>
<reference evidence="2" key="1">
    <citation type="submission" date="2020-08" db="EMBL/GenBank/DDBJ databases">
        <title>Multicomponent nature underlies the extraordinary mechanical properties of spider dragline silk.</title>
        <authorList>
            <person name="Kono N."/>
            <person name="Nakamura H."/>
            <person name="Mori M."/>
            <person name="Yoshida Y."/>
            <person name="Ohtoshi R."/>
            <person name="Malay A.D."/>
            <person name="Moran D.A.P."/>
            <person name="Tomita M."/>
            <person name="Numata K."/>
            <person name="Arakawa K."/>
        </authorList>
    </citation>
    <scope>NUCLEOTIDE SEQUENCE</scope>
</reference>
<dbReference type="AlphaFoldDB" id="A0A8X6UNL9"/>
<organism evidence="2 3">
    <name type="scientific">Nephila pilipes</name>
    <name type="common">Giant wood spider</name>
    <name type="synonym">Nephila maculata</name>
    <dbReference type="NCBI Taxonomy" id="299642"/>
    <lineage>
        <taxon>Eukaryota</taxon>
        <taxon>Metazoa</taxon>
        <taxon>Ecdysozoa</taxon>
        <taxon>Arthropoda</taxon>
        <taxon>Chelicerata</taxon>
        <taxon>Arachnida</taxon>
        <taxon>Araneae</taxon>
        <taxon>Araneomorphae</taxon>
        <taxon>Entelegynae</taxon>
        <taxon>Araneoidea</taxon>
        <taxon>Nephilidae</taxon>
        <taxon>Nephila</taxon>
    </lineage>
</organism>
<dbReference type="Proteomes" id="UP000887013">
    <property type="component" value="Unassembled WGS sequence"/>
</dbReference>